<dbReference type="SUPFAM" id="SSF57414">
    <property type="entry name" value="Hairpin loop containing domain-like"/>
    <property type="match status" value="1"/>
</dbReference>
<dbReference type="CDD" id="cd14066">
    <property type="entry name" value="STKc_IRAK"/>
    <property type="match status" value="1"/>
</dbReference>
<dbReference type="GO" id="GO:0004674">
    <property type="term" value="F:protein serine/threonine kinase activity"/>
    <property type="evidence" value="ECO:0007669"/>
    <property type="project" value="UniProtKB-KW"/>
</dbReference>
<keyword evidence="5 16" id="KW-0812">Transmembrane</keyword>
<evidence type="ECO:0000256" key="8">
    <source>
        <dbReference type="ARBA" id="ARBA00022777"/>
    </source>
</evidence>
<dbReference type="PROSITE" id="PS50948">
    <property type="entry name" value="PAN"/>
    <property type="match status" value="1"/>
</dbReference>
<dbReference type="Gene3D" id="3.50.4.10">
    <property type="entry name" value="Hepatocyte Growth Factor"/>
    <property type="match status" value="1"/>
</dbReference>
<accession>A0A835UWA4</accession>
<feature type="signal peptide" evidence="17">
    <location>
        <begin position="1"/>
        <end position="19"/>
    </location>
</feature>
<keyword evidence="13" id="KW-0325">Glycoprotein</keyword>
<dbReference type="FunFam" id="1.10.510.10:FF:000227">
    <property type="entry name" value="Serine/threonine-protein kinase"/>
    <property type="match status" value="1"/>
</dbReference>
<feature type="transmembrane region" description="Helical" evidence="16">
    <location>
        <begin position="441"/>
        <end position="464"/>
    </location>
</feature>
<evidence type="ECO:0000256" key="12">
    <source>
        <dbReference type="ARBA" id="ARBA00023157"/>
    </source>
</evidence>
<evidence type="ECO:0000259" key="19">
    <source>
        <dbReference type="PROSITE" id="PS50927"/>
    </source>
</evidence>
<dbReference type="InterPro" id="IPR000858">
    <property type="entry name" value="S_locus_glycoprot_dom"/>
</dbReference>
<keyword evidence="7 14" id="KW-0547">Nucleotide-binding</keyword>
<evidence type="ECO:0000256" key="10">
    <source>
        <dbReference type="ARBA" id="ARBA00022989"/>
    </source>
</evidence>
<protein>
    <recommendedName>
        <fullName evidence="14">Receptor-like serine/threonine-protein kinase</fullName>
        <ecNumber evidence="14">2.7.11.1</ecNumber>
    </recommendedName>
</protein>
<dbReference type="CDD" id="cd00028">
    <property type="entry name" value="B_lectin"/>
    <property type="match status" value="1"/>
</dbReference>
<evidence type="ECO:0000256" key="11">
    <source>
        <dbReference type="ARBA" id="ARBA00023136"/>
    </source>
</evidence>
<dbReference type="PROSITE" id="PS50927">
    <property type="entry name" value="BULB_LECTIN"/>
    <property type="match status" value="1"/>
</dbReference>
<dbReference type="Gene3D" id="2.90.10.10">
    <property type="entry name" value="Bulb-type lectin domain"/>
    <property type="match status" value="1"/>
</dbReference>
<evidence type="ECO:0000256" key="9">
    <source>
        <dbReference type="ARBA" id="ARBA00022840"/>
    </source>
</evidence>
<evidence type="ECO:0000256" key="16">
    <source>
        <dbReference type="SAM" id="Phobius"/>
    </source>
</evidence>
<keyword evidence="10 16" id="KW-1133">Transmembrane helix</keyword>
<evidence type="ECO:0000259" key="18">
    <source>
        <dbReference type="PROSITE" id="PS50011"/>
    </source>
</evidence>
<dbReference type="InterPro" id="IPR024171">
    <property type="entry name" value="SRK-like_kinase"/>
</dbReference>
<dbReference type="EC" id="2.7.11.1" evidence="14"/>
<comment type="similarity">
    <text evidence="14">Belongs to the protein kinase superfamily. Ser/Thr protein kinase family.</text>
</comment>
<keyword evidence="22" id="KW-1185">Reference proteome</keyword>
<evidence type="ECO:0000256" key="3">
    <source>
        <dbReference type="ARBA" id="ARBA00022536"/>
    </source>
</evidence>
<evidence type="ECO:0000256" key="17">
    <source>
        <dbReference type="SAM" id="SignalP"/>
    </source>
</evidence>
<comment type="caution">
    <text evidence="21">The sequence shown here is derived from an EMBL/GenBank/DDBJ whole genome shotgun (WGS) entry which is preliminary data.</text>
</comment>
<dbReference type="SMART" id="SM00473">
    <property type="entry name" value="PAN_AP"/>
    <property type="match status" value="1"/>
</dbReference>
<dbReference type="GO" id="GO:0051707">
    <property type="term" value="P:response to other organism"/>
    <property type="evidence" value="ECO:0007669"/>
    <property type="project" value="UniProtKB-ARBA"/>
</dbReference>
<dbReference type="Pfam" id="PF00954">
    <property type="entry name" value="S_locus_glycop"/>
    <property type="match status" value="1"/>
</dbReference>
<keyword evidence="3" id="KW-0245">EGF-like domain</keyword>
<keyword evidence="12" id="KW-1015">Disulfide bond</keyword>
<dbReference type="FunFam" id="2.90.10.10:FF:000001">
    <property type="entry name" value="G-type lectin S-receptor-like serine/threonine-protein kinase"/>
    <property type="match status" value="1"/>
</dbReference>
<feature type="domain" description="Bulb-type lectin" evidence="19">
    <location>
        <begin position="24"/>
        <end position="146"/>
    </location>
</feature>
<organism evidence="21 22">
    <name type="scientific">Vanilla planifolia</name>
    <name type="common">Vanilla</name>
    <dbReference type="NCBI Taxonomy" id="51239"/>
    <lineage>
        <taxon>Eukaryota</taxon>
        <taxon>Viridiplantae</taxon>
        <taxon>Streptophyta</taxon>
        <taxon>Embryophyta</taxon>
        <taxon>Tracheophyta</taxon>
        <taxon>Spermatophyta</taxon>
        <taxon>Magnoliopsida</taxon>
        <taxon>Liliopsida</taxon>
        <taxon>Asparagales</taxon>
        <taxon>Orchidaceae</taxon>
        <taxon>Vanilloideae</taxon>
        <taxon>Vanilleae</taxon>
        <taxon>Vanilla</taxon>
    </lineage>
</organism>
<keyword evidence="4 14" id="KW-0808">Transferase</keyword>
<dbReference type="PROSITE" id="PS00107">
    <property type="entry name" value="PROTEIN_KINASE_ATP"/>
    <property type="match status" value="1"/>
</dbReference>
<evidence type="ECO:0000256" key="4">
    <source>
        <dbReference type="ARBA" id="ARBA00022679"/>
    </source>
</evidence>
<evidence type="ECO:0000256" key="14">
    <source>
        <dbReference type="PIRNR" id="PIRNR000641"/>
    </source>
</evidence>
<evidence type="ECO:0000313" key="22">
    <source>
        <dbReference type="Proteomes" id="UP000636800"/>
    </source>
</evidence>
<dbReference type="InterPro" id="IPR001480">
    <property type="entry name" value="Bulb-type_lectin_dom"/>
</dbReference>
<dbReference type="Pfam" id="PF00069">
    <property type="entry name" value="Pkinase"/>
    <property type="match status" value="1"/>
</dbReference>
<dbReference type="AlphaFoldDB" id="A0A835UWA4"/>
<dbReference type="Gene3D" id="1.10.510.10">
    <property type="entry name" value="Transferase(Phosphotransferase) domain 1"/>
    <property type="match status" value="1"/>
</dbReference>
<dbReference type="InterPro" id="IPR003609">
    <property type="entry name" value="Pan_app"/>
</dbReference>
<dbReference type="PIRSF" id="PIRSF000641">
    <property type="entry name" value="SRK"/>
    <property type="match status" value="1"/>
</dbReference>
<feature type="domain" description="Protein kinase" evidence="18">
    <location>
        <begin position="493"/>
        <end position="764"/>
    </location>
</feature>
<keyword evidence="2 14" id="KW-0723">Serine/threonine-protein kinase</keyword>
<dbReference type="InterPro" id="IPR017441">
    <property type="entry name" value="Protein_kinase_ATP_BS"/>
</dbReference>
<feature type="domain" description="Apple" evidence="20">
    <location>
        <begin position="342"/>
        <end position="426"/>
    </location>
</feature>
<evidence type="ECO:0000256" key="7">
    <source>
        <dbReference type="ARBA" id="ARBA00022741"/>
    </source>
</evidence>
<evidence type="ECO:0000256" key="5">
    <source>
        <dbReference type="ARBA" id="ARBA00022692"/>
    </source>
</evidence>
<dbReference type="Proteomes" id="UP000636800">
    <property type="component" value="Chromosome 7"/>
</dbReference>
<sequence>MALLLPLVFFVQMLTSCASLSTATDALSPGQSLFGNQTLVSKEGNFALGFFSPGKSLKFYVGIWYKKIPKQTVIWVANREKPIPNLSAELKFSNDGHLLLLDHLKNLIWASNSTRHASNSSAAVLLDNGNLILRDGANPNTVTWQSFDHPTDTYVPESWIGMNKVTGEYQTLTSWKNSEDPSPGFFSETIDPNGTSEFFLEWNKSERYWRSGLWTGNYFAAVPILPEMRPHTIITITYVDNKDRRYTTSTYRDRSKITRQVMDVSGQIKQWVWSESAQDWALFFTRPSSQCDVYSVCGPFGICYEKSMPVCKCANGFSPASSRDWELNDWSSGCTRNTKLQCRNSISDAQQDVGFLKLQSILLPSNAISVNSNKVEDCRSVCLNDCSCAAYAYNSSGCFIWNEEVRNLKQLDQGDDMGDTLYVRLAASDIPSSSNTKRTSIILACAAAAVGLGAALLILIYLSLRYKKARFNRHQLEGSLIRFTYAELQNMTKNFSDKLGSGGFGSVYRATMPSSGATVAVKRLEGVRQGEKQFRTEVCTLGLIQHINLIRLCGFCAEGDKKLLVYDFMQNGSLDSWLCEDLHRALGWKTRYEIAIGIARGLAYLHENCRECIIHCDIKPENILLDESYSPKLADFGMAKLLGRDFSRVLTTMRGTIGYLAPEWISGMPITPKADVFSFGAMLIEIISGKRNKDQGDEFLFFPAWAANKVSQGEVLAVLDEKLKGDVNMNQLITLCRVSCWCIQDNEVDRPSMGQVVQVLENVVELNVPPVPGSLQCFIQG</sequence>
<comment type="catalytic activity">
    <reaction evidence="14">
        <text>L-seryl-[protein] + ATP = O-phospho-L-seryl-[protein] + ADP + H(+)</text>
        <dbReference type="Rhea" id="RHEA:17989"/>
        <dbReference type="Rhea" id="RHEA-COMP:9863"/>
        <dbReference type="Rhea" id="RHEA-COMP:11604"/>
        <dbReference type="ChEBI" id="CHEBI:15378"/>
        <dbReference type="ChEBI" id="CHEBI:29999"/>
        <dbReference type="ChEBI" id="CHEBI:30616"/>
        <dbReference type="ChEBI" id="CHEBI:83421"/>
        <dbReference type="ChEBI" id="CHEBI:456216"/>
        <dbReference type="EC" id="2.7.11.1"/>
    </reaction>
</comment>
<comment type="catalytic activity">
    <reaction evidence="14">
        <text>L-threonyl-[protein] + ATP = O-phospho-L-threonyl-[protein] + ADP + H(+)</text>
        <dbReference type="Rhea" id="RHEA:46608"/>
        <dbReference type="Rhea" id="RHEA-COMP:11060"/>
        <dbReference type="Rhea" id="RHEA-COMP:11605"/>
        <dbReference type="ChEBI" id="CHEBI:15378"/>
        <dbReference type="ChEBI" id="CHEBI:30013"/>
        <dbReference type="ChEBI" id="CHEBI:30616"/>
        <dbReference type="ChEBI" id="CHEBI:61977"/>
        <dbReference type="ChEBI" id="CHEBI:456216"/>
        <dbReference type="EC" id="2.7.11.1"/>
    </reaction>
</comment>
<evidence type="ECO:0000256" key="1">
    <source>
        <dbReference type="ARBA" id="ARBA00004167"/>
    </source>
</evidence>
<dbReference type="FunFam" id="3.30.200.20:FF:000178">
    <property type="entry name" value="serine/threonine-protein kinase PBS1-like"/>
    <property type="match status" value="1"/>
</dbReference>
<evidence type="ECO:0000256" key="2">
    <source>
        <dbReference type="ARBA" id="ARBA00022527"/>
    </source>
</evidence>
<dbReference type="InterPro" id="IPR011009">
    <property type="entry name" value="Kinase-like_dom_sf"/>
</dbReference>
<dbReference type="PANTHER" id="PTHR47974:SF19">
    <property type="entry name" value="RECEPTOR-LIKE SERINE_THREONINE-PROTEIN KINASE"/>
    <property type="match status" value="1"/>
</dbReference>
<evidence type="ECO:0000256" key="6">
    <source>
        <dbReference type="ARBA" id="ARBA00022729"/>
    </source>
</evidence>
<dbReference type="Gene3D" id="3.30.200.20">
    <property type="entry name" value="Phosphorylase Kinase, domain 1"/>
    <property type="match status" value="1"/>
</dbReference>
<evidence type="ECO:0000256" key="15">
    <source>
        <dbReference type="PROSITE-ProRule" id="PRU10141"/>
    </source>
</evidence>
<dbReference type="SUPFAM" id="SSF51110">
    <property type="entry name" value="alpha-D-mannose-specific plant lectins"/>
    <property type="match status" value="1"/>
</dbReference>
<proteinExistence type="inferred from homology"/>
<dbReference type="PROSITE" id="PS50011">
    <property type="entry name" value="PROTEIN_KINASE_DOM"/>
    <property type="match status" value="1"/>
</dbReference>
<name>A0A835UWA4_VANPL</name>
<dbReference type="SMART" id="SM00108">
    <property type="entry name" value="B_lectin"/>
    <property type="match status" value="1"/>
</dbReference>
<dbReference type="GO" id="GO:0005524">
    <property type="term" value="F:ATP binding"/>
    <property type="evidence" value="ECO:0007669"/>
    <property type="project" value="UniProtKB-UniRule"/>
</dbReference>
<dbReference type="InterPro" id="IPR000719">
    <property type="entry name" value="Prot_kinase_dom"/>
</dbReference>
<evidence type="ECO:0000256" key="13">
    <source>
        <dbReference type="ARBA" id="ARBA00023180"/>
    </source>
</evidence>
<dbReference type="EMBL" id="JADCNL010000007">
    <property type="protein sequence ID" value="KAG0474116.1"/>
    <property type="molecule type" value="Genomic_DNA"/>
</dbReference>
<evidence type="ECO:0000313" key="21">
    <source>
        <dbReference type="EMBL" id="KAG0474116.1"/>
    </source>
</evidence>
<dbReference type="SUPFAM" id="SSF56112">
    <property type="entry name" value="Protein kinase-like (PK-like)"/>
    <property type="match status" value="1"/>
</dbReference>
<dbReference type="GO" id="GO:0048544">
    <property type="term" value="P:recognition of pollen"/>
    <property type="evidence" value="ECO:0007669"/>
    <property type="project" value="InterPro"/>
</dbReference>
<keyword evidence="6 17" id="KW-0732">Signal</keyword>
<dbReference type="InterPro" id="IPR008271">
    <property type="entry name" value="Ser/Thr_kinase_AS"/>
</dbReference>
<dbReference type="Pfam" id="PF01453">
    <property type="entry name" value="B_lectin"/>
    <property type="match status" value="1"/>
</dbReference>
<keyword evidence="11 16" id="KW-0472">Membrane</keyword>
<reference evidence="21 22" key="1">
    <citation type="journal article" date="2020" name="Nat. Food">
        <title>A phased Vanilla planifolia genome enables genetic improvement of flavour and production.</title>
        <authorList>
            <person name="Hasing T."/>
            <person name="Tang H."/>
            <person name="Brym M."/>
            <person name="Khazi F."/>
            <person name="Huang T."/>
            <person name="Chambers A.H."/>
        </authorList>
    </citation>
    <scope>NUCLEOTIDE SEQUENCE [LARGE SCALE GENOMIC DNA]</scope>
    <source>
        <tissue evidence="21">Leaf</tissue>
    </source>
</reference>
<dbReference type="OrthoDB" id="185373at2759"/>
<dbReference type="Pfam" id="PF08276">
    <property type="entry name" value="PAN_2"/>
    <property type="match status" value="1"/>
</dbReference>
<dbReference type="SMART" id="SM00220">
    <property type="entry name" value="S_TKc"/>
    <property type="match status" value="1"/>
</dbReference>
<feature type="binding site" evidence="15">
    <location>
        <position position="522"/>
    </location>
    <ligand>
        <name>ATP</name>
        <dbReference type="ChEBI" id="CHEBI:30616"/>
    </ligand>
</feature>
<feature type="chain" id="PRO_5032774620" description="Receptor-like serine/threonine-protein kinase" evidence="17">
    <location>
        <begin position="20"/>
        <end position="781"/>
    </location>
</feature>
<dbReference type="CDD" id="cd01098">
    <property type="entry name" value="PAN_AP_plant"/>
    <property type="match status" value="1"/>
</dbReference>
<dbReference type="PROSITE" id="PS00108">
    <property type="entry name" value="PROTEIN_KINASE_ST"/>
    <property type="match status" value="1"/>
</dbReference>
<comment type="subcellular location">
    <subcellularLocation>
        <location evidence="1">Membrane</location>
        <topology evidence="1">Single-pass membrane protein</topology>
    </subcellularLocation>
</comment>
<dbReference type="GO" id="GO:0016020">
    <property type="term" value="C:membrane"/>
    <property type="evidence" value="ECO:0007669"/>
    <property type="project" value="UniProtKB-SubCell"/>
</dbReference>
<dbReference type="PANTHER" id="PTHR47974">
    <property type="entry name" value="OS07G0415500 PROTEIN"/>
    <property type="match status" value="1"/>
</dbReference>
<keyword evidence="9 14" id="KW-0067">ATP-binding</keyword>
<evidence type="ECO:0000259" key="20">
    <source>
        <dbReference type="PROSITE" id="PS50948"/>
    </source>
</evidence>
<gene>
    <name evidence="21" type="ORF">HPP92_015973</name>
</gene>
<keyword evidence="8 14" id="KW-0418">Kinase</keyword>
<dbReference type="InterPro" id="IPR036426">
    <property type="entry name" value="Bulb-type_lectin_dom_sf"/>
</dbReference>